<evidence type="ECO:0000313" key="4">
    <source>
        <dbReference type="Proteomes" id="UP000184395"/>
    </source>
</evidence>
<dbReference type="EMBL" id="FRAB01000001">
    <property type="protein sequence ID" value="SHJ34086.1"/>
    <property type="molecule type" value="Genomic_DNA"/>
</dbReference>
<dbReference type="AlphaFoldDB" id="A0A1M6II61"/>
<dbReference type="PANTHER" id="PTHR30383">
    <property type="entry name" value="THIOESTERASE 1/PROTEASE 1/LYSOPHOSPHOLIPASE L1"/>
    <property type="match status" value="1"/>
</dbReference>
<dbReference type="PANTHER" id="PTHR30383:SF5">
    <property type="entry name" value="SGNH HYDROLASE-TYPE ESTERASE DOMAIN-CONTAINING PROTEIN"/>
    <property type="match status" value="1"/>
</dbReference>
<protein>
    <submittedName>
        <fullName evidence="3">Lysophospholipase L1</fullName>
    </submittedName>
</protein>
<sequence length="283" mass="30390">MRRGGWRRASLRTTAALASLALLSFALLSLPAGAHAASVDASQAKPTNLTQTQATQIRATQIQPTQARAKPAQVLIDAYGDSTTLGITCSDGHCGPQAQNAVAFLQDELQARHGERVRVTNYGVGGTMATQLRDGTGNRRAGPSAGLPWQERLAASPAQIVLINYGINEVMQNQTPEAFYAAETALVKTARALGKEPVLQTSNPMPDGRLNARLAAMVAMTRRVAAEQQVPLVDQFAYISNLPDWKTLMSDGAHPKPGLYRLKAEEDFQIVDPLVRRLLDGAL</sequence>
<dbReference type="InterPro" id="IPR013830">
    <property type="entry name" value="SGNH_hydro"/>
</dbReference>
<gene>
    <name evidence="3" type="ORF">SAMN05192548_100118</name>
</gene>
<name>A0A1M6II61_9BURK</name>
<dbReference type="InterPro" id="IPR051532">
    <property type="entry name" value="Ester_Hydrolysis_Enzymes"/>
</dbReference>
<organism evidence="3 4">
    <name type="scientific">Paraburkholderia terricola</name>
    <dbReference type="NCBI Taxonomy" id="169427"/>
    <lineage>
        <taxon>Bacteria</taxon>
        <taxon>Pseudomonadati</taxon>
        <taxon>Pseudomonadota</taxon>
        <taxon>Betaproteobacteria</taxon>
        <taxon>Burkholderiales</taxon>
        <taxon>Burkholderiaceae</taxon>
        <taxon>Paraburkholderia</taxon>
    </lineage>
</organism>
<feature type="signal peptide" evidence="1">
    <location>
        <begin position="1"/>
        <end position="36"/>
    </location>
</feature>
<dbReference type="InterPro" id="IPR006311">
    <property type="entry name" value="TAT_signal"/>
</dbReference>
<dbReference type="Proteomes" id="UP000184395">
    <property type="component" value="Unassembled WGS sequence"/>
</dbReference>
<dbReference type="Pfam" id="PF13472">
    <property type="entry name" value="Lipase_GDSL_2"/>
    <property type="match status" value="1"/>
</dbReference>
<dbReference type="InterPro" id="IPR036514">
    <property type="entry name" value="SGNH_hydro_sf"/>
</dbReference>
<proteinExistence type="predicted"/>
<dbReference type="GO" id="GO:0004622">
    <property type="term" value="F:phosphatidylcholine lysophospholipase activity"/>
    <property type="evidence" value="ECO:0007669"/>
    <property type="project" value="TreeGrafter"/>
</dbReference>
<keyword evidence="1" id="KW-0732">Signal</keyword>
<feature type="chain" id="PRO_5009918441" evidence="1">
    <location>
        <begin position="37"/>
        <end position="283"/>
    </location>
</feature>
<reference evidence="3 4" key="1">
    <citation type="submission" date="2016-11" db="EMBL/GenBank/DDBJ databases">
        <authorList>
            <person name="Jaros S."/>
            <person name="Januszkiewicz K."/>
            <person name="Wedrychowicz H."/>
        </authorList>
    </citation>
    <scope>NUCLEOTIDE SEQUENCE [LARGE SCALE GENOMIC DNA]</scope>
    <source>
        <strain evidence="3 4">LMG 20594</strain>
    </source>
</reference>
<accession>A0A1M6II61</accession>
<evidence type="ECO:0000256" key="1">
    <source>
        <dbReference type="SAM" id="SignalP"/>
    </source>
</evidence>
<dbReference type="Gene3D" id="3.40.50.1110">
    <property type="entry name" value="SGNH hydrolase"/>
    <property type="match status" value="1"/>
</dbReference>
<feature type="domain" description="SGNH hydrolase-type esterase" evidence="2">
    <location>
        <begin position="78"/>
        <end position="261"/>
    </location>
</feature>
<dbReference type="CDD" id="cd00229">
    <property type="entry name" value="SGNH_hydrolase"/>
    <property type="match status" value="1"/>
</dbReference>
<evidence type="ECO:0000259" key="2">
    <source>
        <dbReference type="Pfam" id="PF13472"/>
    </source>
</evidence>
<dbReference type="SUPFAM" id="SSF52266">
    <property type="entry name" value="SGNH hydrolase"/>
    <property type="match status" value="1"/>
</dbReference>
<dbReference type="PROSITE" id="PS51318">
    <property type="entry name" value="TAT"/>
    <property type="match status" value="1"/>
</dbReference>
<dbReference type="STRING" id="169427.SAMN05192548_100118"/>
<evidence type="ECO:0000313" key="3">
    <source>
        <dbReference type="EMBL" id="SHJ34086.1"/>
    </source>
</evidence>